<sequence length="116" mass="12966">MRAGEVIPFHRSVWPSHINVSPAPETQGANITISRNETSVSIVASEEEAGTLTISTPRGPLEEQVDWRNLKDFPFIEEVTTERTAMGEVRKLRLAKFDDVVIGADARGNVYIDWRS</sequence>
<proteinExistence type="predicted"/>
<keyword evidence="2" id="KW-1185">Reference proteome</keyword>
<evidence type="ECO:0000313" key="1">
    <source>
        <dbReference type="EMBL" id="MBJ7543078.1"/>
    </source>
</evidence>
<dbReference type="EMBL" id="JAEMUK010000011">
    <property type="protein sequence ID" value="MBJ7543078.1"/>
    <property type="molecule type" value="Genomic_DNA"/>
</dbReference>
<reference evidence="1 2" key="1">
    <citation type="submission" date="2020-12" db="EMBL/GenBank/DDBJ databases">
        <title>Revised draft genomes of Rhodomicrobium vannielii ATCC 17100 and Rhodomicrobium udaipurense JA643.</title>
        <authorList>
            <person name="Conners E.M."/>
            <person name="Davenport E.J."/>
            <person name="Bose A."/>
        </authorList>
    </citation>
    <scope>NUCLEOTIDE SEQUENCE [LARGE SCALE GENOMIC DNA]</scope>
    <source>
        <strain evidence="1 2">JA643</strain>
    </source>
</reference>
<dbReference type="RefSeq" id="WP_037234718.1">
    <property type="nucleotide sequence ID" value="NZ_JAEMUK010000011.1"/>
</dbReference>
<comment type="caution">
    <text evidence="1">The sequence shown here is derived from an EMBL/GenBank/DDBJ whole genome shotgun (WGS) entry which is preliminary data.</text>
</comment>
<name>A0A8I1G9L4_9HYPH</name>
<gene>
    <name evidence="1" type="ORF">JDN41_05845</name>
</gene>
<dbReference type="Proteomes" id="UP000623250">
    <property type="component" value="Unassembled WGS sequence"/>
</dbReference>
<evidence type="ECO:0000313" key="2">
    <source>
        <dbReference type="Proteomes" id="UP000623250"/>
    </source>
</evidence>
<accession>A0A8I1G9L4</accession>
<protein>
    <submittedName>
        <fullName evidence="1">Uncharacterized protein</fullName>
    </submittedName>
</protein>
<dbReference type="AlphaFoldDB" id="A0A8I1G9L4"/>
<organism evidence="1 2">
    <name type="scientific">Rhodomicrobium udaipurense</name>
    <dbReference type="NCBI Taxonomy" id="1202716"/>
    <lineage>
        <taxon>Bacteria</taxon>
        <taxon>Pseudomonadati</taxon>
        <taxon>Pseudomonadota</taxon>
        <taxon>Alphaproteobacteria</taxon>
        <taxon>Hyphomicrobiales</taxon>
        <taxon>Hyphomicrobiaceae</taxon>
        <taxon>Rhodomicrobium</taxon>
    </lineage>
</organism>